<feature type="compositionally biased region" description="Basic and acidic residues" evidence="1">
    <location>
        <begin position="206"/>
        <end position="231"/>
    </location>
</feature>
<evidence type="ECO:0000313" key="3">
    <source>
        <dbReference type="Proteomes" id="UP001497522"/>
    </source>
</evidence>
<accession>A0ABP1A708</accession>
<dbReference type="Proteomes" id="UP001497522">
    <property type="component" value="Chromosome 1"/>
</dbReference>
<evidence type="ECO:0000313" key="2">
    <source>
        <dbReference type="EMBL" id="CAK9858308.1"/>
    </source>
</evidence>
<feature type="region of interest" description="Disordered" evidence="1">
    <location>
        <begin position="159"/>
        <end position="181"/>
    </location>
</feature>
<name>A0ABP1A708_9BRYO</name>
<sequence length="296" mass="31615">MVKMEICSDSKDQHISKLNESSLIAYRIRKVGRGARLRLGKFKSNKPNVGGGGDAKFFPLASKEVSSATNGPSDPPAQGPCEAPVAPSNLLPESLFSKNGKNVGQALADSAALSESERGQPPSKDVQATTTWSDGESREGRLQWSSPAIKHREVSTQFAKEVTAASGSSSQPQVPPKNSLPLPRISELFSVVVGQGPNSENLGVAAERREAKEDLSAAREEDPSERTESRRGLNTSSTTPPNPTLIMRPGNGPRMTAPMGANPQGPSLVDYSLELEEEFPQEMVIKMQGNAAKKAR</sequence>
<evidence type="ECO:0000256" key="1">
    <source>
        <dbReference type="SAM" id="MobiDB-lite"/>
    </source>
</evidence>
<reference evidence="2 3" key="1">
    <citation type="submission" date="2024-03" db="EMBL/GenBank/DDBJ databases">
        <authorList>
            <consortium name="ELIXIR-Norway"/>
            <consortium name="Elixir Norway"/>
        </authorList>
    </citation>
    <scope>NUCLEOTIDE SEQUENCE [LARGE SCALE GENOMIC DNA]</scope>
</reference>
<gene>
    <name evidence="2" type="ORF">CSSPJE1EN2_LOCUS1303</name>
</gene>
<keyword evidence="3" id="KW-1185">Reference proteome</keyword>
<protein>
    <submittedName>
        <fullName evidence="2">Uncharacterized protein</fullName>
    </submittedName>
</protein>
<organism evidence="2 3">
    <name type="scientific">Sphagnum jensenii</name>
    <dbReference type="NCBI Taxonomy" id="128206"/>
    <lineage>
        <taxon>Eukaryota</taxon>
        <taxon>Viridiplantae</taxon>
        <taxon>Streptophyta</taxon>
        <taxon>Embryophyta</taxon>
        <taxon>Bryophyta</taxon>
        <taxon>Sphagnophytina</taxon>
        <taxon>Sphagnopsida</taxon>
        <taxon>Sphagnales</taxon>
        <taxon>Sphagnaceae</taxon>
        <taxon>Sphagnum</taxon>
    </lineage>
</organism>
<feature type="region of interest" description="Disordered" evidence="1">
    <location>
        <begin position="195"/>
        <end position="268"/>
    </location>
</feature>
<feature type="region of interest" description="Disordered" evidence="1">
    <location>
        <begin position="42"/>
        <end position="147"/>
    </location>
</feature>
<dbReference type="EMBL" id="OZ023702">
    <property type="protein sequence ID" value="CAK9858308.1"/>
    <property type="molecule type" value="Genomic_DNA"/>
</dbReference>
<proteinExistence type="predicted"/>